<keyword evidence="1" id="KW-1133">Transmembrane helix</keyword>
<proteinExistence type="predicted"/>
<evidence type="ECO:0000313" key="3">
    <source>
        <dbReference type="Proteomes" id="UP000823674"/>
    </source>
</evidence>
<comment type="caution">
    <text evidence="2">The sequence shown here is derived from an EMBL/GenBank/DDBJ whole genome shotgun (WGS) entry which is preliminary data.</text>
</comment>
<evidence type="ECO:0008006" key="4">
    <source>
        <dbReference type="Google" id="ProtNLM"/>
    </source>
</evidence>
<dbReference type="EMBL" id="JADBGQ010000003">
    <property type="protein sequence ID" value="KAG5406760.1"/>
    <property type="molecule type" value="Genomic_DNA"/>
</dbReference>
<reference evidence="2 3" key="1">
    <citation type="submission" date="2021-03" db="EMBL/GenBank/DDBJ databases">
        <authorList>
            <person name="King G.J."/>
            <person name="Bancroft I."/>
            <person name="Baten A."/>
            <person name="Bloomfield J."/>
            <person name="Borpatragohain P."/>
            <person name="He Z."/>
            <person name="Irish N."/>
            <person name="Irwin J."/>
            <person name="Liu K."/>
            <person name="Mauleon R.P."/>
            <person name="Moore J."/>
            <person name="Morris R."/>
            <person name="Ostergaard L."/>
            <person name="Wang B."/>
            <person name="Wells R."/>
        </authorList>
    </citation>
    <scope>NUCLEOTIDE SEQUENCE [LARGE SCALE GENOMIC DNA]</scope>
    <source>
        <strain evidence="2">R-o-18</strain>
        <tissue evidence="2">Leaf</tissue>
    </source>
</reference>
<protein>
    <recommendedName>
        <fullName evidence="4">Transmembrane protein</fullName>
    </recommendedName>
</protein>
<evidence type="ECO:0000313" key="2">
    <source>
        <dbReference type="EMBL" id="KAG5406760.1"/>
    </source>
</evidence>
<gene>
    <name evidence="2" type="primary">A03g506630.1_BraROA</name>
    <name evidence="2" type="ORF">IGI04_012879</name>
</gene>
<evidence type="ECO:0000256" key="1">
    <source>
        <dbReference type="SAM" id="Phobius"/>
    </source>
</evidence>
<feature type="transmembrane region" description="Helical" evidence="1">
    <location>
        <begin position="91"/>
        <end position="117"/>
    </location>
</feature>
<keyword evidence="1" id="KW-0472">Membrane</keyword>
<sequence length="144" mass="15205">MASVFRTEGVSSMSCRSGGSLSFKGNVSIGCLAFGSSPVSVHGDVRLARLHRLGVWVGFFLRSLWVLILSFGGRGSSDKCGLGAEVEGTRLLGVMMCYAYMLNVPGSTVNLVLCFFVSHLCVGSSRPNVGSSCRFLWALGSGVI</sequence>
<dbReference type="Proteomes" id="UP000823674">
    <property type="component" value="Chromosome A03"/>
</dbReference>
<keyword evidence="3" id="KW-1185">Reference proteome</keyword>
<feature type="transmembrane region" description="Helical" evidence="1">
    <location>
        <begin position="53"/>
        <end position="71"/>
    </location>
</feature>
<name>A0ABQ7N786_BRACM</name>
<organism evidence="2 3">
    <name type="scientific">Brassica rapa subsp. trilocularis</name>
    <dbReference type="NCBI Taxonomy" id="1813537"/>
    <lineage>
        <taxon>Eukaryota</taxon>
        <taxon>Viridiplantae</taxon>
        <taxon>Streptophyta</taxon>
        <taxon>Embryophyta</taxon>
        <taxon>Tracheophyta</taxon>
        <taxon>Spermatophyta</taxon>
        <taxon>Magnoliopsida</taxon>
        <taxon>eudicotyledons</taxon>
        <taxon>Gunneridae</taxon>
        <taxon>Pentapetalae</taxon>
        <taxon>rosids</taxon>
        <taxon>malvids</taxon>
        <taxon>Brassicales</taxon>
        <taxon>Brassicaceae</taxon>
        <taxon>Brassiceae</taxon>
        <taxon>Brassica</taxon>
    </lineage>
</organism>
<accession>A0ABQ7N786</accession>
<keyword evidence="1" id="KW-0812">Transmembrane</keyword>